<feature type="compositionally biased region" description="Basic residues" evidence="1">
    <location>
        <begin position="56"/>
        <end position="68"/>
    </location>
</feature>
<sequence>MGRPRAEEREVRHGGGFEGICTPGRHPSSPLELPRGGRACRRRGTKCQSTPEPKTTRRRNAASKKRGRTTHDRPLGTSPSQAVPSNICSKRPTHHSSLSTRATSAPTATPDDLFFPCIRGCIQLKPDDGDRRGLTDASWTGVTVMTFFLEGQRGWHTPSVRVRPHLAIASPCCVGGGCPPCPLKPRICRSPIRSNHPSPRPLPRPKEGQIRCSPTWGSLSFFLENLLSRCVCRCQIRPPLVCHWSASVCPTRSALP</sequence>
<feature type="compositionally biased region" description="Low complexity" evidence="1">
    <location>
        <begin position="96"/>
        <end position="105"/>
    </location>
</feature>
<dbReference type="EMBL" id="JAGSXJ010000031">
    <property type="protein sequence ID" value="KAH6669749.1"/>
    <property type="molecule type" value="Genomic_DNA"/>
</dbReference>
<evidence type="ECO:0000313" key="2">
    <source>
        <dbReference type="EMBL" id="KAH6669749.1"/>
    </source>
</evidence>
<gene>
    <name evidence="2" type="ORF">F5X68DRAFT_50969</name>
</gene>
<proteinExistence type="predicted"/>
<organism evidence="2 3">
    <name type="scientific">Plectosphaerella plurivora</name>
    <dbReference type="NCBI Taxonomy" id="936078"/>
    <lineage>
        <taxon>Eukaryota</taxon>
        <taxon>Fungi</taxon>
        <taxon>Dikarya</taxon>
        <taxon>Ascomycota</taxon>
        <taxon>Pezizomycotina</taxon>
        <taxon>Sordariomycetes</taxon>
        <taxon>Hypocreomycetidae</taxon>
        <taxon>Glomerellales</taxon>
        <taxon>Plectosphaerellaceae</taxon>
        <taxon>Plectosphaerella</taxon>
    </lineage>
</organism>
<dbReference type="AlphaFoldDB" id="A0A9P8V0X4"/>
<protein>
    <submittedName>
        <fullName evidence="2">Uncharacterized protein</fullName>
    </submittedName>
</protein>
<feature type="region of interest" description="Disordered" evidence="1">
    <location>
        <begin position="1"/>
        <end position="105"/>
    </location>
</feature>
<comment type="caution">
    <text evidence="2">The sequence shown here is derived from an EMBL/GenBank/DDBJ whole genome shotgun (WGS) entry which is preliminary data.</text>
</comment>
<feature type="compositionally biased region" description="Polar residues" evidence="1">
    <location>
        <begin position="77"/>
        <end position="88"/>
    </location>
</feature>
<keyword evidence="3" id="KW-1185">Reference proteome</keyword>
<evidence type="ECO:0000256" key="1">
    <source>
        <dbReference type="SAM" id="MobiDB-lite"/>
    </source>
</evidence>
<reference evidence="2" key="1">
    <citation type="journal article" date="2021" name="Nat. Commun.">
        <title>Genetic determinants of endophytism in the Arabidopsis root mycobiome.</title>
        <authorList>
            <person name="Mesny F."/>
            <person name="Miyauchi S."/>
            <person name="Thiergart T."/>
            <person name="Pickel B."/>
            <person name="Atanasova L."/>
            <person name="Karlsson M."/>
            <person name="Huettel B."/>
            <person name="Barry K.W."/>
            <person name="Haridas S."/>
            <person name="Chen C."/>
            <person name="Bauer D."/>
            <person name="Andreopoulos W."/>
            <person name="Pangilinan J."/>
            <person name="LaButti K."/>
            <person name="Riley R."/>
            <person name="Lipzen A."/>
            <person name="Clum A."/>
            <person name="Drula E."/>
            <person name="Henrissat B."/>
            <person name="Kohler A."/>
            <person name="Grigoriev I.V."/>
            <person name="Martin F.M."/>
            <person name="Hacquard S."/>
        </authorList>
    </citation>
    <scope>NUCLEOTIDE SEQUENCE</scope>
    <source>
        <strain evidence="2">MPI-SDFR-AT-0117</strain>
    </source>
</reference>
<dbReference type="Proteomes" id="UP000770015">
    <property type="component" value="Unassembled WGS sequence"/>
</dbReference>
<accession>A0A9P8V0X4</accession>
<evidence type="ECO:0000313" key="3">
    <source>
        <dbReference type="Proteomes" id="UP000770015"/>
    </source>
</evidence>
<feature type="compositionally biased region" description="Basic and acidic residues" evidence="1">
    <location>
        <begin position="1"/>
        <end position="15"/>
    </location>
</feature>
<name>A0A9P8V0X4_9PEZI</name>